<keyword evidence="1" id="KW-1133">Transmembrane helix</keyword>
<organism evidence="2 3">
    <name type="scientific">Oidiodendron maius (strain Zn)</name>
    <dbReference type="NCBI Taxonomy" id="913774"/>
    <lineage>
        <taxon>Eukaryota</taxon>
        <taxon>Fungi</taxon>
        <taxon>Dikarya</taxon>
        <taxon>Ascomycota</taxon>
        <taxon>Pezizomycotina</taxon>
        <taxon>Leotiomycetes</taxon>
        <taxon>Leotiomycetes incertae sedis</taxon>
        <taxon>Myxotrichaceae</taxon>
        <taxon>Oidiodendron</taxon>
    </lineage>
</organism>
<dbReference type="InParanoid" id="A0A0C3GXM7"/>
<dbReference type="HOGENOM" id="CLU_2831816_0_0_1"/>
<dbReference type="EMBL" id="KN832885">
    <property type="protein sequence ID" value="KIM95994.1"/>
    <property type="molecule type" value="Genomic_DNA"/>
</dbReference>
<dbReference type="AlphaFoldDB" id="A0A0C3GXM7"/>
<name>A0A0C3GXM7_OIDMZ</name>
<dbReference type="Proteomes" id="UP000054321">
    <property type="component" value="Unassembled WGS sequence"/>
</dbReference>
<feature type="transmembrane region" description="Helical" evidence="1">
    <location>
        <begin position="6"/>
        <end position="24"/>
    </location>
</feature>
<evidence type="ECO:0000256" key="1">
    <source>
        <dbReference type="SAM" id="Phobius"/>
    </source>
</evidence>
<sequence length="66" mass="7154">MALVFGLLSSITGIFSALIAYFTLRAMRPVNNPVCSKTDFSFDMNIHIESCVTNFLGVAPPKADEA</sequence>
<keyword evidence="1" id="KW-0472">Membrane</keyword>
<evidence type="ECO:0000313" key="2">
    <source>
        <dbReference type="EMBL" id="KIM95994.1"/>
    </source>
</evidence>
<evidence type="ECO:0000313" key="3">
    <source>
        <dbReference type="Proteomes" id="UP000054321"/>
    </source>
</evidence>
<reference evidence="2 3" key="1">
    <citation type="submission" date="2014-04" db="EMBL/GenBank/DDBJ databases">
        <authorList>
            <consortium name="DOE Joint Genome Institute"/>
            <person name="Kuo A."/>
            <person name="Martino E."/>
            <person name="Perotto S."/>
            <person name="Kohler A."/>
            <person name="Nagy L.G."/>
            <person name="Floudas D."/>
            <person name="Copeland A."/>
            <person name="Barry K.W."/>
            <person name="Cichocki N."/>
            <person name="Veneault-Fourrey C."/>
            <person name="LaButti K."/>
            <person name="Lindquist E.A."/>
            <person name="Lipzen A."/>
            <person name="Lundell T."/>
            <person name="Morin E."/>
            <person name="Murat C."/>
            <person name="Sun H."/>
            <person name="Tunlid A."/>
            <person name="Henrissat B."/>
            <person name="Grigoriev I.V."/>
            <person name="Hibbett D.S."/>
            <person name="Martin F."/>
            <person name="Nordberg H.P."/>
            <person name="Cantor M.N."/>
            <person name="Hua S.X."/>
        </authorList>
    </citation>
    <scope>NUCLEOTIDE SEQUENCE [LARGE SCALE GENOMIC DNA]</scope>
    <source>
        <strain evidence="2 3">Zn</strain>
    </source>
</reference>
<keyword evidence="1" id="KW-0812">Transmembrane</keyword>
<protein>
    <submittedName>
        <fullName evidence="2">Uncharacterized protein</fullName>
    </submittedName>
</protein>
<proteinExistence type="predicted"/>
<gene>
    <name evidence="2" type="ORF">OIDMADRAFT_59082</name>
</gene>
<reference evidence="3" key="2">
    <citation type="submission" date="2015-01" db="EMBL/GenBank/DDBJ databases">
        <title>Evolutionary Origins and Diversification of the Mycorrhizal Mutualists.</title>
        <authorList>
            <consortium name="DOE Joint Genome Institute"/>
            <consortium name="Mycorrhizal Genomics Consortium"/>
            <person name="Kohler A."/>
            <person name="Kuo A."/>
            <person name="Nagy L.G."/>
            <person name="Floudas D."/>
            <person name="Copeland A."/>
            <person name="Barry K.W."/>
            <person name="Cichocki N."/>
            <person name="Veneault-Fourrey C."/>
            <person name="LaButti K."/>
            <person name="Lindquist E.A."/>
            <person name="Lipzen A."/>
            <person name="Lundell T."/>
            <person name="Morin E."/>
            <person name="Murat C."/>
            <person name="Riley R."/>
            <person name="Ohm R."/>
            <person name="Sun H."/>
            <person name="Tunlid A."/>
            <person name="Henrissat B."/>
            <person name="Grigoriev I.V."/>
            <person name="Hibbett D.S."/>
            <person name="Martin F."/>
        </authorList>
    </citation>
    <scope>NUCLEOTIDE SEQUENCE [LARGE SCALE GENOMIC DNA]</scope>
    <source>
        <strain evidence="3">Zn</strain>
    </source>
</reference>
<accession>A0A0C3GXM7</accession>
<keyword evidence="3" id="KW-1185">Reference proteome</keyword>